<keyword evidence="4 5" id="KW-0808">Transferase</keyword>
<dbReference type="InterPro" id="IPR027417">
    <property type="entry name" value="P-loop_NTPase"/>
</dbReference>
<organism evidence="7 8">
    <name type="scientific">Podarcis lilfordi</name>
    <name type="common">Lilford's wall lizard</name>
    <dbReference type="NCBI Taxonomy" id="74358"/>
    <lineage>
        <taxon>Eukaryota</taxon>
        <taxon>Metazoa</taxon>
        <taxon>Chordata</taxon>
        <taxon>Craniata</taxon>
        <taxon>Vertebrata</taxon>
        <taxon>Euteleostomi</taxon>
        <taxon>Lepidosauria</taxon>
        <taxon>Squamata</taxon>
        <taxon>Bifurcata</taxon>
        <taxon>Unidentata</taxon>
        <taxon>Episquamata</taxon>
        <taxon>Laterata</taxon>
        <taxon>Lacertibaenia</taxon>
        <taxon>Lacertidae</taxon>
        <taxon>Podarcis</taxon>
    </lineage>
</organism>
<dbReference type="SUPFAM" id="SSF52540">
    <property type="entry name" value="P-loop containing nucleoside triphosphate hydrolases"/>
    <property type="match status" value="1"/>
</dbReference>
<dbReference type="EMBL" id="OX395138">
    <property type="protein sequence ID" value="CAI5790846.1"/>
    <property type="molecule type" value="Genomic_DNA"/>
</dbReference>
<protein>
    <recommendedName>
        <fullName evidence="5">Sulfotransferase</fullName>
        <ecNumber evidence="5">2.8.2.-</ecNumber>
    </recommendedName>
</protein>
<accession>A0AA35L7P1</accession>
<evidence type="ECO:0000256" key="5">
    <source>
        <dbReference type="RuleBase" id="RU361155"/>
    </source>
</evidence>
<evidence type="ECO:0000256" key="1">
    <source>
        <dbReference type="ARBA" id="ARBA00004496"/>
    </source>
</evidence>
<keyword evidence="3" id="KW-0963">Cytoplasm</keyword>
<comment type="subcellular location">
    <subcellularLocation>
        <location evidence="1">Cytoplasm</location>
    </subcellularLocation>
</comment>
<reference evidence="7" key="1">
    <citation type="submission" date="2022-12" db="EMBL/GenBank/DDBJ databases">
        <authorList>
            <person name="Alioto T."/>
            <person name="Alioto T."/>
            <person name="Gomez Garrido J."/>
        </authorList>
    </citation>
    <scope>NUCLEOTIDE SEQUENCE</scope>
</reference>
<evidence type="ECO:0000259" key="6">
    <source>
        <dbReference type="Pfam" id="PF00685"/>
    </source>
</evidence>
<dbReference type="EC" id="2.8.2.-" evidence="5"/>
<evidence type="ECO:0000256" key="2">
    <source>
        <dbReference type="ARBA" id="ARBA00005771"/>
    </source>
</evidence>
<dbReference type="FunFam" id="3.40.50.300:FF:000433">
    <property type="entry name" value="Estrogen sulfotransferase"/>
    <property type="match status" value="1"/>
</dbReference>
<evidence type="ECO:0000256" key="4">
    <source>
        <dbReference type="ARBA" id="ARBA00022679"/>
    </source>
</evidence>
<name>A0AA35L7P1_9SAUR</name>
<dbReference type="Gene3D" id="3.40.50.300">
    <property type="entry name" value="P-loop containing nucleotide triphosphate hydrolases"/>
    <property type="match status" value="1"/>
</dbReference>
<comment type="similarity">
    <text evidence="2 5">Belongs to the sulfotransferase 1 family.</text>
</comment>
<evidence type="ECO:0000313" key="7">
    <source>
        <dbReference type="EMBL" id="CAI5790846.1"/>
    </source>
</evidence>
<sequence>MAAGTFPPQRTKSPFVCLSEKQQTMARRVAHSIEYGGITLPALVHSEDSVRYAHRSFQVQDSDVFNITYPKSGTTWMKEILTLIHSNGDPTRSRSLPCWERVPWIEQITAVKYLENQTCPRLITSHLPAAIFPESFFTSQAKAIYTVRDPKDVCVSLFYYTKMASFLEHEEDFGEFIRKFVSGEVLFGSWFDHVKSWLAYKDQANFLLLTYDELLKDLRGSVLRICQFLGKDLDVPAVDSVVENASFEVMKGNKMVNYSLVPEDIMNQKISPFLRKGISGDWKNHFTSEQSAAFHHLYQEKMKDAGIRFPWDELQTEIHQEP</sequence>
<dbReference type="Proteomes" id="UP001178461">
    <property type="component" value="Chromosome 13"/>
</dbReference>
<dbReference type="AlphaFoldDB" id="A0AA35L7P1"/>
<dbReference type="GO" id="GO:0008146">
    <property type="term" value="F:sulfotransferase activity"/>
    <property type="evidence" value="ECO:0007669"/>
    <property type="project" value="InterPro"/>
</dbReference>
<dbReference type="InterPro" id="IPR000863">
    <property type="entry name" value="Sulfotransferase_dom"/>
</dbReference>
<evidence type="ECO:0000313" key="8">
    <source>
        <dbReference type="Proteomes" id="UP001178461"/>
    </source>
</evidence>
<proteinExistence type="inferred from homology"/>
<dbReference type="Pfam" id="PF00685">
    <property type="entry name" value="Sulfotransfer_1"/>
    <property type="match status" value="1"/>
</dbReference>
<dbReference type="GO" id="GO:0005737">
    <property type="term" value="C:cytoplasm"/>
    <property type="evidence" value="ECO:0007669"/>
    <property type="project" value="UniProtKB-SubCell"/>
</dbReference>
<feature type="domain" description="Sulfotransferase" evidence="6">
    <location>
        <begin position="61"/>
        <end position="305"/>
    </location>
</feature>
<dbReference type="PANTHER" id="PTHR11783">
    <property type="entry name" value="SULFOTRANSFERASE SULT"/>
    <property type="match status" value="1"/>
</dbReference>
<evidence type="ECO:0000256" key="3">
    <source>
        <dbReference type="ARBA" id="ARBA00022490"/>
    </source>
</evidence>
<gene>
    <name evidence="7" type="ORF">PODLI_1B036169</name>
</gene>
<keyword evidence="8" id="KW-1185">Reference proteome</keyword>